<keyword evidence="5 7" id="KW-1133">Transmembrane helix</keyword>
<proteinExistence type="predicted"/>
<keyword evidence="2" id="KW-0813">Transport</keyword>
<evidence type="ECO:0000313" key="16">
    <source>
        <dbReference type="Proteomes" id="UP000431913"/>
    </source>
</evidence>
<dbReference type="CDD" id="cd06261">
    <property type="entry name" value="TM_PBP2"/>
    <property type="match status" value="1"/>
</dbReference>
<feature type="transmembrane region" description="Helical" evidence="7">
    <location>
        <begin position="252"/>
        <end position="275"/>
    </location>
</feature>
<evidence type="ECO:0000313" key="10">
    <source>
        <dbReference type="EMBL" id="KUE77314.1"/>
    </source>
</evidence>
<comment type="caution">
    <text evidence="9">The sequence shown here is derived from an EMBL/GenBank/DDBJ whole genome shotgun (WGS) entry which is preliminary data.</text>
</comment>
<evidence type="ECO:0000313" key="9">
    <source>
        <dbReference type="EMBL" id="KJF40383.1"/>
    </source>
</evidence>
<evidence type="ECO:0000313" key="14">
    <source>
        <dbReference type="Proteomes" id="UP000032483"/>
    </source>
</evidence>
<organism evidence="9 14">
    <name type="scientific">Ruthenibacterium lactatiformans</name>
    <dbReference type="NCBI Taxonomy" id="1550024"/>
    <lineage>
        <taxon>Bacteria</taxon>
        <taxon>Bacillati</taxon>
        <taxon>Bacillota</taxon>
        <taxon>Clostridia</taxon>
        <taxon>Eubacteriales</taxon>
        <taxon>Oscillospiraceae</taxon>
        <taxon>Ruthenibacterium</taxon>
    </lineage>
</organism>
<name>A0A0D8J3M1_9FIRM</name>
<dbReference type="AlphaFoldDB" id="A0A0D8J3M1"/>
<accession>A0A0W7TTZ0</accession>
<dbReference type="EMBL" id="JXXK01000007">
    <property type="protein sequence ID" value="KJF40383.1"/>
    <property type="molecule type" value="Genomic_DNA"/>
</dbReference>
<evidence type="ECO:0000256" key="2">
    <source>
        <dbReference type="ARBA" id="ARBA00022448"/>
    </source>
</evidence>
<dbReference type="GeneID" id="42856366"/>
<evidence type="ECO:0000256" key="6">
    <source>
        <dbReference type="ARBA" id="ARBA00023136"/>
    </source>
</evidence>
<dbReference type="GO" id="GO:0005886">
    <property type="term" value="C:plasma membrane"/>
    <property type="evidence" value="ECO:0007669"/>
    <property type="project" value="UniProtKB-SubCell"/>
</dbReference>
<dbReference type="EMBL" id="WMZR01000001">
    <property type="protein sequence ID" value="MTS50043.1"/>
    <property type="molecule type" value="Genomic_DNA"/>
</dbReference>
<evidence type="ECO:0000313" key="12">
    <source>
        <dbReference type="EMBL" id="MTS27899.1"/>
    </source>
</evidence>
<dbReference type="EMBL" id="WMZU01000017">
    <property type="protein sequence ID" value="MTS27899.1"/>
    <property type="molecule type" value="Genomic_DNA"/>
</dbReference>
<evidence type="ECO:0000313" key="13">
    <source>
        <dbReference type="EMBL" id="MTS50043.1"/>
    </source>
</evidence>
<feature type="transmembrane region" description="Helical" evidence="7">
    <location>
        <begin position="143"/>
        <end position="163"/>
    </location>
</feature>
<keyword evidence="6 7" id="KW-0472">Membrane</keyword>
<dbReference type="EMBL" id="VUNJ01000001">
    <property type="protein sequence ID" value="MST90450.1"/>
    <property type="molecule type" value="Genomic_DNA"/>
</dbReference>
<evidence type="ECO:0000313" key="15">
    <source>
        <dbReference type="Proteomes" id="UP000053433"/>
    </source>
</evidence>
<feature type="domain" description="ABC transmembrane type-1" evidence="8">
    <location>
        <begin position="76"/>
        <end position="273"/>
    </location>
</feature>
<evidence type="ECO:0000256" key="5">
    <source>
        <dbReference type="ARBA" id="ARBA00022989"/>
    </source>
</evidence>
<sequence length="290" mass="32484">MQKRYHTLENIIFDAIVYLVMAFVLICCLVPFIYMLAVSFSGTKPLINGEVFLWPKDFTLDSYKQIFTYPNFFKAYGNTFLYAVGGTAIALIMTSLMAYPLSKTFLWGNKFFTKMVVVTMFFSGGLIPNYLLLNSLHLVGTRAAMLMPFAINSFNLIILINFFRSIPNEIEEAALIDGLGYFGILRRIVLPLSTAAIATIGLYYAVFFWNDWFNSLIYLKSDQYPVMMFLRNIVNGTMVIGTGSGSAEKTTIAISVKSAVIITSTVPIIVIYPFLQKFFVKGLTIGGVKG</sequence>
<dbReference type="RefSeq" id="WP_009324877.1">
    <property type="nucleotide sequence ID" value="NZ_CAOJUJ010000008.1"/>
</dbReference>
<keyword evidence="3" id="KW-1003">Cell membrane</keyword>
<reference evidence="17 18" key="3">
    <citation type="journal article" date="2019" name="Nat. Med.">
        <title>A library of human gut bacterial isolates paired with longitudinal multiomics data enables mechanistic microbiome research.</title>
        <authorList>
            <person name="Poyet M."/>
            <person name="Groussin M."/>
            <person name="Gibbons S.M."/>
            <person name="Avila-Pacheco J."/>
            <person name="Jiang X."/>
            <person name="Kearney S.M."/>
            <person name="Perrotta A.R."/>
            <person name="Berdy B."/>
            <person name="Zhao S."/>
            <person name="Lieberman T.D."/>
            <person name="Swanson P.K."/>
            <person name="Smith M."/>
            <person name="Roesemann S."/>
            <person name="Alexander J.E."/>
            <person name="Rich S.A."/>
            <person name="Livny J."/>
            <person name="Vlamakis H."/>
            <person name="Clish C."/>
            <person name="Bullock K."/>
            <person name="Deik A."/>
            <person name="Scott J."/>
            <person name="Pierce K.A."/>
            <person name="Xavier R.J."/>
            <person name="Alm E.J."/>
        </authorList>
    </citation>
    <scope>NUCLEOTIDE SEQUENCE [LARGE SCALE GENOMIC DNA]</scope>
    <source>
        <strain evidence="12 18">BIOML-A4</strain>
        <strain evidence="13 17">BIOML-A7</strain>
    </source>
</reference>
<keyword evidence="14" id="KW-1185">Reference proteome</keyword>
<dbReference type="GO" id="GO:0055085">
    <property type="term" value="P:transmembrane transport"/>
    <property type="evidence" value="ECO:0007669"/>
    <property type="project" value="InterPro"/>
</dbReference>
<reference evidence="10 15" key="2">
    <citation type="submission" date="2015-10" db="EMBL/GenBank/DDBJ databases">
        <title>A novel member of the family Ruminococcaceae isolated from human faeces.</title>
        <authorList>
            <person name="Shkoporov A.N."/>
            <person name="Chaplin A.V."/>
            <person name="Motuzova O.V."/>
            <person name="Kafarskaia L.I."/>
            <person name="Efimov B.A."/>
        </authorList>
    </citation>
    <scope>NUCLEOTIDE SEQUENCE [LARGE SCALE GENOMIC DNA]</scope>
    <source>
        <strain evidence="10 15">668</strain>
    </source>
</reference>
<evidence type="ECO:0000313" key="11">
    <source>
        <dbReference type="EMBL" id="MST90450.1"/>
    </source>
</evidence>
<accession>A0A0D8J3M1</accession>
<protein>
    <submittedName>
        <fullName evidence="9 12">ABC transporter permease</fullName>
    </submittedName>
    <submittedName>
        <fullName evidence="11">Carbohydrate ABC transporter permease</fullName>
    </submittedName>
</protein>
<dbReference type="InterPro" id="IPR000515">
    <property type="entry name" value="MetI-like"/>
</dbReference>
<feature type="transmembrane region" description="Helical" evidence="7">
    <location>
        <begin position="111"/>
        <end position="131"/>
    </location>
</feature>
<dbReference type="PATRIC" id="fig|1550024.3.peg.1581"/>
<comment type="subcellular location">
    <subcellularLocation>
        <location evidence="1">Cell membrane</location>
        <topology evidence="1">Multi-pass membrane protein</topology>
    </subcellularLocation>
</comment>
<evidence type="ECO:0000256" key="4">
    <source>
        <dbReference type="ARBA" id="ARBA00022692"/>
    </source>
</evidence>
<evidence type="ECO:0000256" key="3">
    <source>
        <dbReference type="ARBA" id="ARBA00022475"/>
    </source>
</evidence>
<dbReference type="PANTHER" id="PTHR43744:SF9">
    <property type="entry name" value="POLYGALACTURONAN_RHAMNOGALACTURONAN TRANSPORT SYSTEM PERMEASE PROTEIN YTCP"/>
    <property type="match status" value="1"/>
</dbReference>
<gene>
    <name evidence="10" type="ORF">ASJ35_03280</name>
    <name evidence="11" type="ORF">FYJ76_00635</name>
    <name evidence="13" type="ORF">GMD52_00610</name>
    <name evidence="12" type="ORF">GMD59_11445</name>
    <name evidence="9" type="ORF">TQ39_07035</name>
</gene>
<evidence type="ECO:0000313" key="17">
    <source>
        <dbReference type="Proteomes" id="UP000449193"/>
    </source>
</evidence>
<keyword evidence="4 7" id="KW-0812">Transmembrane</keyword>
<feature type="transmembrane region" description="Helical" evidence="7">
    <location>
        <begin position="12"/>
        <end position="37"/>
    </location>
</feature>
<feature type="transmembrane region" description="Helical" evidence="7">
    <location>
        <begin position="80"/>
        <end position="99"/>
    </location>
</feature>
<dbReference type="Proteomes" id="UP000053433">
    <property type="component" value="Unassembled WGS sequence"/>
</dbReference>
<dbReference type="PANTHER" id="PTHR43744">
    <property type="entry name" value="ABC TRANSPORTER PERMEASE PROTEIN MG189-RELATED-RELATED"/>
    <property type="match status" value="1"/>
</dbReference>
<evidence type="ECO:0000259" key="8">
    <source>
        <dbReference type="PROSITE" id="PS50928"/>
    </source>
</evidence>
<dbReference type="Proteomes" id="UP000431913">
    <property type="component" value="Unassembled WGS sequence"/>
</dbReference>
<dbReference type="Proteomes" id="UP000472755">
    <property type="component" value="Unassembled WGS sequence"/>
</dbReference>
<dbReference type="InterPro" id="IPR035906">
    <property type="entry name" value="MetI-like_sf"/>
</dbReference>
<reference evidence="9" key="1">
    <citation type="submission" date="2015-02" db="EMBL/GenBank/DDBJ databases">
        <title>A novel member of the family Ruminococcaceae isolated from human feces.</title>
        <authorList>
            <person name="Shkoporov A.N."/>
            <person name="Chaplin A.V."/>
            <person name="Motuzova O.V."/>
            <person name="Kafarskaia L.I."/>
            <person name="Khokhlova E.V."/>
            <person name="Efimov B.A."/>
        </authorList>
    </citation>
    <scope>NUCLEOTIDE SEQUENCE [LARGE SCALE GENOMIC DNA]</scope>
    <source>
        <strain evidence="9">585-1</strain>
    </source>
</reference>
<dbReference type="Gene3D" id="1.10.3720.10">
    <property type="entry name" value="MetI-like"/>
    <property type="match status" value="1"/>
</dbReference>
<dbReference type="Proteomes" id="UP000032483">
    <property type="component" value="Unassembled WGS sequence"/>
</dbReference>
<dbReference type="PROSITE" id="PS50928">
    <property type="entry name" value="ABC_TM1"/>
    <property type="match status" value="1"/>
</dbReference>
<dbReference type="SUPFAM" id="SSF161098">
    <property type="entry name" value="MetI-like"/>
    <property type="match status" value="1"/>
</dbReference>
<reference evidence="11 16" key="4">
    <citation type="submission" date="2019-08" db="EMBL/GenBank/DDBJ databases">
        <title>In-depth cultivation of the pig gut microbiome towards novel bacterial diversity and tailored functional studies.</title>
        <authorList>
            <person name="Wylensek D."/>
            <person name="Hitch T.C.A."/>
            <person name="Clavel T."/>
        </authorList>
    </citation>
    <scope>NUCLEOTIDE SEQUENCE [LARGE SCALE GENOMIC DNA]</scope>
    <source>
        <strain evidence="11 16">WCA3-601-WT-6J</strain>
    </source>
</reference>
<evidence type="ECO:0000256" key="1">
    <source>
        <dbReference type="ARBA" id="ARBA00004651"/>
    </source>
</evidence>
<dbReference type="EMBL" id="LMUA01000003">
    <property type="protein sequence ID" value="KUE77314.1"/>
    <property type="molecule type" value="Genomic_DNA"/>
</dbReference>
<evidence type="ECO:0000256" key="7">
    <source>
        <dbReference type="SAM" id="Phobius"/>
    </source>
</evidence>
<evidence type="ECO:0000313" key="18">
    <source>
        <dbReference type="Proteomes" id="UP000472755"/>
    </source>
</evidence>
<feature type="transmembrane region" description="Helical" evidence="7">
    <location>
        <begin position="184"/>
        <end position="206"/>
    </location>
</feature>
<dbReference type="Proteomes" id="UP000449193">
    <property type="component" value="Unassembled WGS sequence"/>
</dbReference>